<dbReference type="EMBL" id="CARXXK010000001">
    <property type="protein sequence ID" value="CAI6349071.1"/>
    <property type="molecule type" value="Genomic_DNA"/>
</dbReference>
<protein>
    <recommendedName>
        <fullName evidence="3">TTF-type domain-containing protein</fullName>
    </recommendedName>
</protein>
<proteinExistence type="predicted"/>
<name>A0AAV0VXW3_9HEMI</name>
<accession>A0AAV0VXW3</accession>
<gene>
    <name evidence="1" type="ORF">MEUPH1_LOCUS5676</name>
</gene>
<reference evidence="1 2" key="1">
    <citation type="submission" date="2023-01" db="EMBL/GenBank/DDBJ databases">
        <authorList>
            <person name="Whitehead M."/>
        </authorList>
    </citation>
    <scope>NUCLEOTIDE SEQUENCE [LARGE SCALE GENOMIC DNA]</scope>
</reference>
<evidence type="ECO:0000313" key="1">
    <source>
        <dbReference type="EMBL" id="CAI6349071.1"/>
    </source>
</evidence>
<comment type="caution">
    <text evidence="1">The sequence shown here is derived from an EMBL/GenBank/DDBJ whole genome shotgun (WGS) entry which is preliminary data.</text>
</comment>
<evidence type="ECO:0008006" key="3">
    <source>
        <dbReference type="Google" id="ProtNLM"/>
    </source>
</evidence>
<evidence type="ECO:0000313" key="2">
    <source>
        <dbReference type="Proteomes" id="UP001160148"/>
    </source>
</evidence>
<dbReference type="AlphaFoldDB" id="A0AAV0VXW3"/>
<sequence length="152" mass="17901">MDKWLIKKSVKGTDQSNEAFNSSTSVLKIDSNNGDSKKQVELGKSRKFQEKWLQLYPWLLYDPVKEKAFCSICKTADENKINLPVFLNYNLLRTFRDELTKEKNEIGAKASGLSKLLYKFDFYFMLKIMIFIFERIEVLNSELQKKSFKMQD</sequence>
<dbReference type="Proteomes" id="UP001160148">
    <property type="component" value="Unassembled WGS sequence"/>
</dbReference>
<keyword evidence="2" id="KW-1185">Reference proteome</keyword>
<organism evidence="1 2">
    <name type="scientific">Macrosiphum euphorbiae</name>
    <name type="common">potato aphid</name>
    <dbReference type="NCBI Taxonomy" id="13131"/>
    <lineage>
        <taxon>Eukaryota</taxon>
        <taxon>Metazoa</taxon>
        <taxon>Ecdysozoa</taxon>
        <taxon>Arthropoda</taxon>
        <taxon>Hexapoda</taxon>
        <taxon>Insecta</taxon>
        <taxon>Pterygota</taxon>
        <taxon>Neoptera</taxon>
        <taxon>Paraneoptera</taxon>
        <taxon>Hemiptera</taxon>
        <taxon>Sternorrhyncha</taxon>
        <taxon>Aphidomorpha</taxon>
        <taxon>Aphidoidea</taxon>
        <taxon>Aphididae</taxon>
        <taxon>Macrosiphini</taxon>
        <taxon>Macrosiphum</taxon>
    </lineage>
</organism>